<dbReference type="EMBL" id="LGRX02028613">
    <property type="protein sequence ID" value="KAK3247852.1"/>
    <property type="molecule type" value="Genomic_DNA"/>
</dbReference>
<sequence>MARQRWDALATRALADAVLVSEPTVEDCDHEDFPEAAYAEGEDHADDYTLEEWAAWEAGACESFEGGGAEEEYVEHFDGYDGEGYYSDDY</sequence>
<gene>
    <name evidence="1" type="ORF">CYMTET_42666</name>
</gene>
<comment type="caution">
    <text evidence="1">The sequence shown here is derived from an EMBL/GenBank/DDBJ whole genome shotgun (WGS) entry which is preliminary data.</text>
</comment>
<name>A0AAE0F1F8_9CHLO</name>
<keyword evidence="2" id="KW-1185">Reference proteome</keyword>
<dbReference type="AlphaFoldDB" id="A0AAE0F1F8"/>
<organism evidence="1 2">
    <name type="scientific">Cymbomonas tetramitiformis</name>
    <dbReference type="NCBI Taxonomy" id="36881"/>
    <lineage>
        <taxon>Eukaryota</taxon>
        <taxon>Viridiplantae</taxon>
        <taxon>Chlorophyta</taxon>
        <taxon>Pyramimonadophyceae</taxon>
        <taxon>Pyramimonadales</taxon>
        <taxon>Pyramimonadaceae</taxon>
        <taxon>Cymbomonas</taxon>
    </lineage>
</organism>
<protein>
    <submittedName>
        <fullName evidence="1">Uncharacterized protein</fullName>
    </submittedName>
</protein>
<evidence type="ECO:0000313" key="1">
    <source>
        <dbReference type="EMBL" id="KAK3247852.1"/>
    </source>
</evidence>
<dbReference type="Proteomes" id="UP001190700">
    <property type="component" value="Unassembled WGS sequence"/>
</dbReference>
<reference evidence="1 2" key="1">
    <citation type="journal article" date="2015" name="Genome Biol. Evol.">
        <title>Comparative Genomics of a Bacterivorous Green Alga Reveals Evolutionary Causalities and Consequences of Phago-Mixotrophic Mode of Nutrition.</title>
        <authorList>
            <person name="Burns J.A."/>
            <person name="Paasch A."/>
            <person name="Narechania A."/>
            <person name="Kim E."/>
        </authorList>
    </citation>
    <scope>NUCLEOTIDE SEQUENCE [LARGE SCALE GENOMIC DNA]</scope>
    <source>
        <strain evidence="1 2">PLY_AMNH</strain>
    </source>
</reference>
<accession>A0AAE0F1F8</accession>
<evidence type="ECO:0000313" key="2">
    <source>
        <dbReference type="Proteomes" id="UP001190700"/>
    </source>
</evidence>
<proteinExistence type="predicted"/>